<dbReference type="EMBL" id="CAMXCT010003057">
    <property type="protein sequence ID" value="CAI4002165.1"/>
    <property type="molecule type" value="Genomic_DNA"/>
</dbReference>
<dbReference type="SUPFAM" id="SSF50784">
    <property type="entry name" value="Transcription factor IIA (TFIIA), beta-barrel domain"/>
    <property type="match status" value="1"/>
</dbReference>
<reference evidence="5" key="1">
    <citation type="submission" date="2022-10" db="EMBL/GenBank/DDBJ databases">
        <authorList>
            <person name="Chen Y."/>
            <person name="Dougan E. K."/>
            <person name="Chan C."/>
            <person name="Rhodes N."/>
            <person name="Thang M."/>
        </authorList>
    </citation>
    <scope>NUCLEOTIDE SEQUENCE</scope>
</reference>
<evidence type="ECO:0000256" key="1">
    <source>
        <dbReference type="ARBA" id="ARBA00004123"/>
    </source>
</evidence>
<keyword evidence="2" id="KW-0804">Transcription</keyword>
<name>A0A9P1D2P3_9DINO</name>
<keyword evidence="3" id="KW-0539">Nucleus</keyword>
<feature type="region of interest" description="Disordered" evidence="4">
    <location>
        <begin position="1"/>
        <end position="21"/>
    </location>
</feature>
<dbReference type="GO" id="GO:0006367">
    <property type="term" value="P:transcription initiation at RNA polymerase II promoter"/>
    <property type="evidence" value="ECO:0007669"/>
    <property type="project" value="InterPro"/>
</dbReference>
<dbReference type="Gene3D" id="2.30.18.10">
    <property type="entry name" value="Transcription factor IIA (TFIIA), beta-barrel domain"/>
    <property type="match status" value="1"/>
</dbReference>
<gene>
    <name evidence="5" type="ORF">C1SCF055_LOCUS28136</name>
</gene>
<evidence type="ECO:0000313" key="7">
    <source>
        <dbReference type="Proteomes" id="UP001152797"/>
    </source>
</evidence>
<evidence type="ECO:0000313" key="6">
    <source>
        <dbReference type="EMBL" id="CAL1155540.1"/>
    </source>
</evidence>
<reference evidence="6" key="2">
    <citation type="submission" date="2024-04" db="EMBL/GenBank/DDBJ databases">
        <authorList>
            <person name="Chen Y."/>
            <person name="Shah S."/>
            <person name="Dougan E. K."/>
            <person name="Thang M."/>
            <person name="Chan C."/>
        </authorList>
    </citation>
    <scope>NUCLEOTIDE SEQUENCE [LARGE SCALE GENOMIC DNA]</scope>
</reference>
<sequence length="100" mass="11204">MMDFTNTGDGSGSELGSDLDDDAEQEPKALVFTKVARLIRLQEHWSLRLKEGVLKVNDMEIVFSAGSVQLDFPEVRGNLQVVRDLWGLGVTCCLELLHLW</sequence>
<accession>A0A9P1D2P3</accession>
<evidence type="ECO:0000256" key="3">
    <source>
        <dbReference type="ARBA" id="ARBA00023242"/>
    </source>
</evidence>
<evidence type="ECO:0000313" key="5">
    <source>
        <dbReference type="EMBL" id="CAI4002165.1"/>
    </source>
</evidence>
<dbReference type="OrthoDB" id="6275927at2759"/>
<protein>
    <submittedName>
        <fullName evidence="5">Uncharacterized protein</fullName>
    </submittedName>
</protein>
<organism evidence="5">
    <name type="scientific">Cladocopium goreaui</name>
    <dbReference type="NCBI Taxonomy" id="2562237"/>
    <lineage>
        <taxon>Eukaryota</taxon>
        <taxon>Sar</taxon>
        <taxon>Alveolata</taxon>
        <taxon>Dinophyceae</taxon>
        <taxon>Suessiales</taxon>
        <taxon>Symbiodiniaceae</taxon>
        <taxon>Cladocopium</taxon>
    </lineage>
</organism>
<dbReference type="EMBL" id="CAMXCT030003057">
    <property type="protein sequence ID" value="CAL4789477.1"/>
    <property type="molecule type" value="Genomic_DNA"/>
</dbReference>
<evidence type="ECO:0000256" key="2">
    <source>
        <dbReference type="ARBA" id="ARBA00023163"/>
    </source>
</evidence>
<comment type="caution">
    <text evidence="5">The sequence shown here is derived from an EMBL/GenBank/DDBJ whole genome shotgun (WGS) entry which is preliminary data.</text>
</comment>
<dbReference type="AlphaFoldDB" id="A0A9P1D2P3"/>
<dbReference type="Proteomes" id="UP001152797">
    <property type="component" value="Unassembled WGS sequence"/>
</dbReference>
<keyword evidence="7" id="KW-1185">Reference proteome</keyword>
<dbReference type="EMBL" id="CAMXCT020003057">
    <property type="protein sequence ID" value="CAL1155540.1"/>
    <property type="molecule type" value="Genomic_DNA"/>
</dbReference>
<dbReference type="InterPro" id="IPR009088">
    <property type="entry name" value="TFIIA_b-brl"/>
</dbReference>
<evidence type="ECO:0000256" key="4">
    <source>
        <dbReference type="SAM" id="MobiDB-lite"/>
    </source>
</evidence>
<proteinExistence type="predicted"/>
<comment type="subcellular location">
    <subcellularLocation>
        <location evidence="1">Nucleus</location>
    </subcellularLocation>
</comment>
<dbReference type="GO" id="GO:0005672">
    <property type="term" value="C:transcription factor TFIIA complex"/>
    <property type="evidence" value="ECO:0007669"/>
    <property type="project" value="InterPro"/>
</dbReference>